<proteinExistence type="predicted"/>
<keyword evidence="5" id="KW-1185">Reference proteome</keyword>
<accession>A0A1M6Y239</accession>
<dbReference type="Gene3D" id="3.40.630.30">
    <property type="match status" value="1"/>
</dbReference>
<dbReference type="GO" id="GO:0016747">
    <property type="term" value="F:acyltransferase activity, transferring groups other than amino-acyl groups"/>
    <property type="evidence" value="ECO:0007669"/>
    <property type="project" value="InterPro"/>
</dbReference>
<dbReference type="SUPFAM" id="SSF55729">
    <property type="entry name" value="Acyl-CoA N-acyltransferases (Nat)"/>
    <property type="match status" value="1"/>
</dbReference>
<evidence type="ECO:0000313" key="3">
    <source>
        <dbReference type="EMBL" id="SHL12238.1"/>
    </source>
</evidence>
<dbReference type="STRING" id="1434701.SAMN05443634_10653"/>
<dbReference type="Proteomes" id="UP000650994">
    <property type="component" value="Unassembled WGS sequence"/>
</dbReference>
<dbReference type="EMBL" id="BMFL01000005">
    <property type="protein sequence ID" value="GGE93785.1"/>
    <property type="molecule type" value="Genomic_DNA"/>
</dbReference>
<reference evidence="2" key="5">
    <citation type="submission" date="2024-05" db="EMBL/GenBank/DDBJ databases">
        <authorList>
            <person name="Sun Q."/>
            <person name="Zhou Y."/>
        </authorList>
    </citation>
    <scope>NUCLEOTIDE SEQUENCE</scope>
    <source>
        <strain evidence="2">CGMCC 1.12707</strain>
    </source>
</reference>
<dbReference type="InterPro" id="IPR000182">
    <property type="entry name" value="GNAT_dom"/>
</dbReference>
<protein>
    <recommendedName>
        <fullName evidence="1">N-acetyltransferase domain-containing protein</fullName>
    </recommendedName>
</protein>
<dbReference type="InterPro" id="IPR016181">
    <property type="entry name" value="Acyl_CoA_acyltransferase"/>
</dbReference>
<gene>
    <name evidence="2" type="ORF">GCM10010984_09280</name>
    <name evidence="3" type="ORF">SAMN05443634_10653</name>
</gene>
<reference evidence="5" key="4">
    <citation type="journal article" date="2019" name="Int. J. Syst. Evol. Microbiol.">
        <title>The Global Catalogue of Microorganisms (GCM) 10K type strain sequencing project: providing services to taxonomists for standard genome sequencing and annotation.</title>
        <authorList>
            <consortium name="The Broad Institute Genomics Platform"/>
            <consortium name="The Broad Institute Genome Sequencing Center for Infectious Disease"/>
            <person name="Wu L."/>
            <person name="Ma J."/>
        </authorList>
    </citation>
    <scope>NUCLEOTIDE SEQUENCE [LARGE SCALE GENOMIC DNA]</scope>
    <source>
        <strain evidence="5">CGMCC 1.12707</strain>
    </source>
</reference>
<sequence>MKLLEQNELNSLEIRDLWHLWNNEYPVQLNYEKLEDFEKYLESLENCFNILLIDCGEIIGWSFSFNREDERWFGIIISEDYQSKRYGSLMLNKLKERESQLNGWVIDKANYYKKNNTPYKSPINFYLKNEFKIINDFILETPKFSAIKITWSNS</sequence>
<dbReference type="EMBL" id="FRBH01000006">
    <property type="protein sequence ID" value="SHL12238.1"/>
    <property type="molecule type" value="Genomic_DNA"/>
</dbReference>
<reference evidence="2" key="1">
    <citation type="journal article" date="2014" name="Int. J. Syst. Evol. Microbiol.">
        <title>Complete genome of a new Firmicutes species belonging to the dominant human colonic microbiota ('Ruminococcus bicirculans') reveals two chromosomes and a selective capacity to utilize plant glucans.</title>
        <authorList>
            <consortium name="NISC Comparative Sequencing Program"/>
            <person name="Wegmann U."/>
            <person name="Louis P."/>
            <person name="Goesmann A."/>
            <person name="Henrissat B."/>
            <person name="Duncan S.H."/>
            <person name="Flint H.J."/>
        </authorList>
    </citation>
    <scope>NUCLEOTIDE SEQUENCE</scope>
    <source>
        <strain evidence="2">CGMCC 1.12707</strain>
    </source>
</reference>
<name>A0A1M6Y239_9FLAO</name>
<reference evidence="3" key="2">
    <citation type="submission" date="2016-11" db="EMBL/GenBank/DDBJ databases">
        <authorList>
            <person name="Jaros S."/>
            <person name="Januszkiewicz K."/>
            <person name="Wedrychowicz H."/>
        </authorList>
    </citation>
    <scope>NUCLEOTIDE SEQUENCE [LARGE SCALE GENOMIC DNA]</scope>
    <source>
        <strain evidence="3">DSM 27989</strain>
    </source>
</reference>
<dbReference type="OrthoDB" id="1073140at2"/>
<dbReference type="CDD" id="cd04301">
    <property type="entry name" value="NAT_SF"/>
    <property type="match status" value="1"/>
</dbReference>
<evidence type="ECO:0000259" key="1">
    <source>
        <dbReference type="PROSITE" id="PS51186"/>
    </source>
</evidence>
<dbReference type="Pfam" id="PF13508">
    <property type="entry name" value="Acetyltransf_7"/>
    <property type="match status" value="1"/>
</dbReference>
<dbReference type="RefSeq" id="WP_072931594.1">
    <property type="nucleotide sequence ID" value="NZ_BMFL01000005.1"/>
</dbReference>
<dbReference type="PROSITE" id="PS51186">
    <property type="entry name" value="GNAT"/>
    <property type="match status" value="1"/>
</dbReference>
<evidence type="ECO:0000313" key="4">
    <source>
        <dbReference type="Proteomes" id="UP000184120"/>
    </source>
</evidence>
<dbReference type="Proteomes" id="UP000184120">
    <property type="component" value="Unassembled WGS sequence"/>
</dbReference>
<evidence type="ECO:0000313" key="2">
    <source>
        <dbReference type="EMBL" id="GGE93785.1"/>
    </source>
</evidence>
<organism evidence="3 4">
    <name type="scientific">Chishuiella changwenlii</name>
    <dbReference type="NCBI Taxonomy" id="1434701"/>
    <lineage>
        <taxon>Bacteria</taxon>
        <taxon>Pseudomonadati</taxon>
        <taxon>Bacteroidota</taxon>
        <taxon>Flavobacteriia</taxon>
        <taxon>Flavobacteriales</taxon>
        <taxon>Weeksellaceae</taxon>
        <taxon>Chishuiella</taxon>
    </lineage>
</organism>
<reference evidence="4" key="3">
    <citation type="submission" date="2016-11" db="EMBL/GenBank/DDBJ databases">
        <authorList>
            <person name="Varghese N."/>
            <person name="Submissions S."/>
        </authorList>
    </citation>
    <scope>NUCLEOTIDE SEQUENCE [LARGE SCALE GENOMIC DNA]</scope>
    <source>
        <strain evidence="4">DSM 27989</strain>
    </source>
</reference>
<feature type="domain" description="N-acetyltransferase" evidence="1">
    <location>
        <begin position="4"/>
        <end position="154"/>
    </location>
</feature>
<evidence type="ECO:0000313" key="5">
    <source>
        <dbReference type="Proteomes" id="UP000650994"/>
    </source>
</evidence>
<dbReference type="AlphaFoldDB" id="A0A1M6Y239"/>